<dbReference type="RefSeq" id="WP_156483824.1">
    <property type="nucleotide sequence ID" value="NZ_JARTFQ010000006.1"/>
</dbReference>
<gene>
    <name evidence="2" type="ORF">P9271_09755</name>
</gene>
<feature type="coiled-coil region" evidence="1">
    <location>
        <begin position="14"/>
        <end position="41"/>
    </location>
</feature>
<name>A0ABU6NY34_9BACI</name>
<proteinExistence type="predicted"/>
<dbReference type="GeneID" id="301142345"/>
<reference evidence="2 3" key="1">
    <citation type="submission" date="2023-03" db="EMBL/GenBank/DDBJ databases">
        <title>Bacillus Genome Sequencing.</title>
        <authorList>
            <person name="Dunlap C."/>
        </authorList>
    </citation>
    <scope>NUCLEOTIDE SEQUENCE [LARGE SCALE GENOMIC DNA]</scope>
    <source>
        <strain evidence="2 3">NRS-1717</strain>
    </source>
</reference>
<protein>
    <submittedName>
        <fullName evidence="2">DUF5082 family protein</fullName>
    </submittedName>
</protein>
<sequence length="120" mass="13669">MSYLASLLYQLSEKQEQLGRLKTCESELQNLQGEFRENQKLVKEPQLTSVTWAGDLADTFESIRKEADTSYKDISDTQLNAVLKDIADKILSLIQEIQLLESQIAAERARMESEESKGKE</sequence>
<comment type="caution">
    <text evidence="2">The sequence shown here is derived from an EMBL/GenBank/DDBJ whole genome shotgun (WGS) entry which is preliminary data.</text>
</comment>
<dbReference type="Pfam" id="PF16888">
    <property type="entry name" value="YwqH-like"/>
    <property type="match status" value="1"/>
</dbReference>
<keyword evidence="1" id="KW-0175">Coiled coil</keyword>
<evidence type="ECO:0000313" key="2">
    <source>
        <dbReference type="EMBL" id="MED4401598.1"/>
    </source>
</evidence>
<accession>A0ABU6NY34</accession>
<feature type="coiled-coil region" evidence="1">
    <location>
        <begin position="83"/>
        <end position="117"/>
    </location>
</feature>
<dbReference type="InterPro" id="IPR031681">
    <property type="entry name" value="YwqH-like"/>
</dbReference>
<evidence type="ECO:0000313" key="3">
    <source>
        <dbReference type="Proteomes" id="UP001342826"/>
    </source>
</evidence>
<evidence type="ECO:0000256" key="1">
    <source>
        <dbReference type="SAM" id="Coils"/>
    </source>
</evidence>
<dbReference type="EMBL" id="JARTFS010000006">
    <property type="protein sequence ID" value="MED4401598.1"/>
    <property type="molecule type" value="Genomic_DNA"/>
</dbReference>
<organism evidence="2 3">
    <name type="scientific">Metabacillus fastidiosus</name>
    <dbReference type="NCBI Taxonomy" id="1458"/>
    <lineage>
        <taxon>Bacteria</taxon>
        <taxon>Bacillati</taxon>
        <taxon>Bacillota</taxon>
        <taxon>Bacilli</taxon>
        <taxon>Bacillales</taxon>
        <taxon>Bacillaceae</taxon>
        <taxon>Metabacillus</taxon>
    </lineage>
</organism>
<keyword evidence="3" id="KW-1185">Reference proteome</keyword>
<dbReference type="Proteomes" id="UP001342826">
    <property type="component" value="Unassembled WGS sequence"/>
</dbReference>